<dbReference type="PANTHER" id="PTHR30093">
    <property type="entry name" value="GENERAL SECRETION PATHWAY PROTEIN G"/>
    <property type="match status" value="1"/>
</dbReference>
<dbReference type="STRING" id="1387353.BSF38_05676"/>
<dbReference type="AlphaFoldDB" id="A0A1U7CYV8"/>
<dbReference type="InterPro" id="IPR027558">
    <property type="entry name" value="Pre_pil_HX9DG_C"/>
</dbReference>
<sequence length="366" mass="39568">MVLQRIGRSRGRGFTLIELLVVIAIIAVLIALLLPAVQSAREAARRAQCTNNLKQMALAALTFESTYSELPPGCAPNPPGGGGRANVQALILPFIEGGNTYNAFNFSVSMNTYGASSLNNTAQTQIVSVYNCPSDGASARFVAAPGTELGYSNYMASLGGTASQYFGGTYGYEETNSAYLGAFNVQLNETAKVNTPDYQKVTSRTQMSVFTDGTSNTGMFAETTKSHYIGASSSASTSGRTPYSIDMVYYETSGPTWSNQVIDPQCSNWDNSQVYWLIQYRGGQYYRWLPMTTNYTHTITPNYKANDCGNDTFYASHQAARSYHPGGANTAFCDGSVHFIKDSINPRTWFALGTRAGGEVVSSDAY</sequence>
<name>A0A1U7CYV8_9BACT</name>
<dbReference type="InterPro" id="IPR012902">
    <property type="entry name" value="N_methyl_site"/>
</dbReference>
<dbReference type="EMBL" id="CP019082">
    <property type="protein sequence ID" value="APW64086.1"/>
    <property type="molecule type" value="Genomic_DNA"/>
</dbReference>
<dbReference type="InterPro" id="IPR045584">
    <property type="entry name" value="Pilin-like"/>
</dbReference>
<proteinExistence type="predicted"/>
<accession>A0A1U7CYV8</accession>
<dbReference type="PROSITE" id="PS00409">
    <property type="entry name" value="PROKAR_NTER_METHYL"/>
    <property type="match status" value="1"/>
</dbReference>
<evidence type="ECO:0000313" key="3">
    <source>
        <dbReference type="Proteomes" id="UP000186309"/>
    </source>
</evidence>
<dbReference type="OrthoDB" id="264135at2"/>
<feature type="domain" description="DUF1559" evidence="1">
    <location>
        <begin position="38"/>
        <end position="346"/>
    </location>
</feature>
<dbReference type="KEGG" id="pbor:BSF38_05676"/>
<evidence type="ECO:0000313" key="2">
    <source>
        <dbReference type="EMBL" id="APW64086.1"/>
    </source>
</evidence>
<dbReference type="Pfam" id="PF07596">
    <property type="entry name" value="SBP_bac_10"/>
    <property type="match status" value="1"/>
</dbReference>
<dbReference type="InterPro" id="IPR011453">
    <property type="entry name" value="DUF1559"/>
</dbReference>
<protein>
    <recommendedName>
        <fullName evidence="1">DUF1559 domain-containing protein</fullName>
    </recommendedName>
</protein>
<organism evidence="2 3">
    <name type="scientific">Paludisphaera borealis</name>
    <dbReference type="NCBI Taxonomy" id="1387353"/>
    <lineage>
        <taxon>Bacteria</taxon>
        <taxon>Pseudomonadati</taxon>
        <taxon>Planctomycetota</taxon>
        <taxon>Planctomycetia</taxon>
        <taxon>Isosphaerales</taxon>
        <taxon>Isosphaeraceae</taxon>
        <taxon>Paludisphaera</taxon>
    </lineage>
</organism>
<dbReference type="RefSeq" id="WP_099092045.1">
    <property type="nucleotide sequence ID" value="NZ_CP019082.1"/>
</dbReference>
<reference evidence="3" key="1">
    <citation type="submission" date="2016-12" db="EMBL/GenBank/DDBJ databases">
        <title>Comparative genomics of four Isosphaeraceae planctomycetes: a common pool of plasmids and glycoside hydrolase genes.</title>
        <authorList>
            <person name="Ivanova A."/>
        </authorList>
    </citation>
    <scope>NUCLEOTIDE SEQUENCE [LARGE SCALE GENOMIC DNA]</scope>
    <source>
        <strain evidence="3">PX4</strain>
    </source>
</reference>
<keyword evidence="3" id="KW-1185">Reference proteome</keyword>
<dbReference type="Proteomes" id="UP000186309">
    <property type="component" value="Chromosome"/>
</dbReference>
<dbReference type="PANTHER" id="PTHR30093:SF2">
    <property type="entry name" value="TYPE II SECRETION SYSTEM PROTEIN H"/>
    <property type="match status" value="1"/>
</dbReference>
<evidence type="ECO:0000259" key="1">
    <source>
        <dbReference type="Pfam" id="PF07596"/>
    </source>
</evidence>
<dbReference type="NCBIfam" id="TIGR02532">
    <property type="entry name" value="IV_pilin_GFxxxE"/>
    <property type="match status" value="1"/>
</dbReference>
<dbReference type="Gene3D" id="3.30.700.10">
    <property type="entry name" value="Glycoprotein, Type 4 Pilin"/>
    <property type="match status" value="1"/>
</dbReference>
<dbReference type="Pfam" id="PF07963">
    <property type="entry name" value="N_methyl"/>
    <property type="match status" value="1"/>
</dbReference>
<dbReference type="SUPFAM" id="SSF54523">
    <property type="entry name" value="Pili subunits"/>
    <property type="match status" value="1"/>
</dbReference>
<gene>
    <name evidence="2" type="ORF">BSF38_05676</name>
</gene>
<dbReference type="NCBIfam" id="TIGR04294">
    <property type="entry name" value="pre_pil_HX9DG"/>
    <property type="match status" value="1"/>
</dbReference>